<feature type="non-terminal residue" evidence="6">
    <location>
        <position position="1"/>
    </location>
</feature>
<dbReference type="AlphaFoldDB" id="A0A7K8VQP5"/>
<organism evidence="6 7">
    <name type="scientific">Ciccaba nigrolineata</name>
    <dbReference type="NCBI Taxonomy" id="1118524"/>
    <lineage>
        <taxon>Eukaryota</taxon>
        <taxon>Metazoa</taxon>
        <taxon>Chordata</taxon>
        <taxon>Craniata</taxon>
        <taxon>Vertebrata</taxon>
        <taxon>Euteleostomi</taxon>
        <taxon>Archelosauria</taxon>
        <taxon>Archosauria</taxon>
        <taxon>Dinosauria</taxon>
        <taxon>Saurischia</taxon>
        <taxon>Theropoda</taxon>
        <taxon>Coelurosauria</taxon>
        <taxon>Aves</taxon>
        <taxon>Neognathae</taxon>
        <taxon>Neoaves</taxon>
        <taxon>Telluraves</taxon>
        <taxon>Strigiformes</taxon>
        <taxon>Strigidae</taxon>
        <taxon>Ciccaba</taxon>
    </lineage>
</organism>
<dbReference type="PROSITE" id="PS50041">
    <property type="entry name" value="C_TYPE_LECTIN_2"/>
    <property type="match status" value="1"/>
</dbReference>
<dbReference type="InterPro" id="IPR016187">
    <property type="entry name" value="CTDL_fold"/>
</dbReference>
<dbReference type="Proteomes" id="UP000542434">
    <property type="component" value="Unassembled WGS sequence"/>
</dbReference>
<feature type="compositionally biased region" description="Polar residues" evidence="3">
    <location>
        <begin position="212"/>
        <end position="229"/>
    </location>
</feature>
<dbReference type="Pfam" id="PF00059">
    <property type="entry name" value="Lectin_C"/>
    <property type="match status" value="1"/>
</dbReference>
<keyword evidence="4" id="KW-1133">Transmembrane helix</keyword>
<dbReference type="GO" id="GO:0030246">
    <property type="term" value="F:carbohydrate binding"/>
    <property type="evidence" value="ECO:0007669"/>
    <property type="project" value="UniProtKB-KW"/>
</dbReference>
<keyword evidence="2" id="KW-0430">Lectin</keyword>
<keyword evidence="4" id="KW-0472">Membrane</keyword>
<keyword evidence="4" id="KW-0812">Transmembrane</keyword>
<feature type="transmembrane region" description="Helical" evidence="4">
    <location>
        <begin position="59"/>
        <end position="81"/>
    </location>
</feature>
<dbReference type="InterPro" id="IPR051379">
    <property type="entry name" value="C-type_Lectin_Receptor_IMM"/>
</dbReference>
<proteinExistence type="predicted"/>
<evidence type="ECO:0000313" key="7">
    <source>
        <dbReference type="Proteomes" id="UP000542434"/>
    </source>
</evidence>
<evidence type="ECO:0000259" key="5">
    <source>
        <dbReference type="PROSITE" id="PS50041"/>
    </source>
</evidence>
<feature type="region of interest" description="Disordered" evidence="3">
    <location>
        <begin position="211"/>
        <end position="235"/>
    </location>
</feature>
<dbReference type="InterPro" id="IPR033992">
    <property type="entry name" value="NKR-like_CTLD"/>
</dbReference>
<comment type="caution">
    <text evidence="6">The sequence shown here is derived from an EMBL/GenBank/DDBJ whole genome shotgun (WGS) entry which is preliminary data.</text>
</comment>
<protein>
    <submittedName>
        <fullName evidence="6">CLC5A protein</fullName>
    </submittedName>
</protein>
<evidence type="ECO:0000256" key="2">
    <source>
        <dbReference type="ARBA" id="ARBA00022734"/>
    </source>
</evidence>
<feature type="non-terminal residue" evidence="6">
    <location>
        <position position="235"/>
    </location>
</feature>
<evidence type="ECO:0000256" key="3">
    <source>
        <dbReference type="SAM" id="MobiDB-lite"/>
    </source>
</evidence>
<dbReference type="GO" id="GO:0005886">
    <property type="term" value="C:plasma membrane"/>
    <property type="evidence" value="ECO:0007669"/>
    <property type="project" value="TreeGrafter"/>
</dbReference>
<dbReference type="SMART" id="SM00034">
    <property type="entry name" value="CLECT"/>
    <property type="match status" value="1"/>
</dbReference>
<dbReference type="InterPro" id="IPR001304">
    <property type="entry name" value="C-type_lectin-like"/>
</dbReference>
<evidence type="ECO:0000256" key="1">
    <source>
        <dbReference type="ARBA" id="ARBA00004167"/>
    </source>
</evidence>
<dbReference type="InterPro" id="IPR016186">
    <property type="entry name" value="C-type_lectin-like/link_sf"/>
</dbReference>
<dbReference type="SUPFAM" id="SSF56436">
    <property type="entry name" value="C-type lectin-like"/>
    <property type="match status" value="1"/>
</dbReference>
<dbReference type="CDD" id="cd03593">
    <property type="entry name" value="CLECT_NK_receptors_like"/>
    <property type="match status" value="1"/>
</dbReference>
<comment type="subcellular location">
    <subcellularLocation>
        <location evidence="1">Membrane</location>
        <topology evidence="1">Single-pass membrane protein</topology>
    </subcellularLocation>
</comment>
<dbReference type="EMBL" id="VWZC01014390">
    <property type="protein sequence ID" value="NXF69031.1"/>
    <property type="molecule type" value="Genomic_DNA"/>
</dbReference>
<evidence type="ECO:0000313" key="6">
    <source>
        <dbReference type="EMBL" id="NXF69031.1"/>
    </source>
</evidence>
<reference evidence="6 7" key="1">
    <citation type="submission" date="2019-09" db="EMBL/GenBank/DDBJ databases">
        <title>Bird 10,000 Genomes (B10K) Project - Family phase.</title>
        <authorList>
            <person name="Zhang G."/>
        </authorList>
    </citation>
    <scope>NUCLEOTIDE SEQUENCE [LARGE SCALE GENOMIC DNA]</scope>
    <source>
        <strain evidence="6">B10K-DU-001-07</strain>
        <tissue evidence="6">Muscle</tissue>
    </source>
</reference>
<dbReference type="Gene3D" id="3.10.100.10">
    <property type="entry name" value="Mannose-Binding Protein A, subunit A"/>
    <property type="match status" value="1"/>
</dbReference>
<gene>
    <name evidence="6" type="primary">Clec5a</name>
    <name evidence="6" type="ORF">CICNIG_R15334</name>
</gene>
<dbReference type="PANTHER" id="PTHR46746">
    <property type="entry name" value="KILLER CELL LECTIN-LIKE RECEPTOR SUBFAMILY F MEMBER 2"/>
    <property type="match status" value="1"/>
</dbReference>
<keyword evidence="7" id="KW-1185">Reference proteome</keyword>
<dbReference type="PANTHER" id="PTHR46746:SF3">
    <property type="entry name" value="C-TYPE LECTIN DOMAIN-CONTAINING PROTEIN-RELATED"/>
    <property type="match status" value="1"/>
</dbReference>
<sequence>MSENLIYADLNLTESTRPRLQKVTDAQGSIYAEVKVQSLDKNAAASYTSCGKICCSRTCVAVLVAVTILLLVSAVCLIVMYHPTASSPPGSEPFSTTYEEALGCPQDWKKYGEKCYFFSQRKEEKDWNASRKECTDMKSDLVIIDNKKTLQYLISQSRGHYYLLGLTYSENEKKWKWINNVAHSTDMFTIRGDFSDYFCAVIGPKEVETASCKGSSTTQNLCEKASNTSERQKES</sequence>
<name>A0A7K8VQP5_9STRI</name>
<evidence type="ECO:0000256" key="4">
    <source>
        <dbReference type="SAM" id="Phobius"/>
    </source>
</evidence>
<accession>A0A7K8VQP5</accession>
<feature type="domain" description="C-type lectin" evidence="5">
    <location>
        <begin position="111"/>
        <end position="212"/>
    </location>
</feature>